<evidence type="ECO:0000256" key="1">
    <source>
        <dbReference type="SAM" id="MobiDB-lite"/>
    </source>
</evidence>
<evidence type="ECO:0000313" key="4">
    <source>
        <dbReference type="Proteomes" id="UP000037035"/>
    </source>
</evidence>
<keyword evidence="2" id="KW-1133">Transmembrane helix</keyword>
<feature type="region of interest" description="Disordered" evidence="1">
    <location>
        <begin position="149"/>
        <end position="172"/>
    </location>
</feature>
<dbReference type="Proteomes" id="UP000037035">
    <property type="component" value="Unassembled WGS sequence"/>
</dbReference>
<dbReference type="EMBL" id="LAVV01008282">
    <property type="protein sequence ID" value="KNZ53215.1"/>
    <property type="molecule type" value="Genomic_DNA"/>
</dbReference>
<sequence>MEWPPVQQLPGDKIDNHCGLQTFPFNKSHKNKSLIIMAYSTNEQDMMRVQYSIFLKLAVCCLLCFIITYDCFLFEKTQRLETKKQIEDDKRQLYEEMTRLGDKDRLRVRNRLEMISDGLEAKQAIPGRRDNDELSLIVSRHRCRDRIDELESRSSTSRQTESALDDSAETRRDLRRSRRAQVRARFQQCYLLAVSNIFPVMYTMSKVYISETFQESHRFLFPFFLAFFWLLLSYHPSQANRSAAMVGHSQLRNQSMSSMKNIHPNGRKKCRFYSAKQVHSLSTPCLMTAKLKPSKNELVLRFSQLTTSYENSSSFPNQSTYVQKKKKNNGLCSGVRATLVPRRDL</sequence>
<feature type="transmembrane region" description="Helical" evidence="2">
    <location>
        <begin position="53"/>
        <end position="74"/>
    </location>
</feature>
<proteinExistence type="predicted"/>
<keyword evidence="2" id="KW-0472">Membrane</keyword>
<name>A0A0L6UZ97_9BASI</name>
<evidence type="ECO:0000313" key="3">
    <source>
        <dbReference type="EMBL" id="KNZ53215.1"/>
    </source>
</evidence>
<accession>A0A0L6UZ97</accession>
<feature type="transmembrane region" description="Helical" evidence="2">
    <location>
        <begin position="184"/>
        <end position="204"/>
    </location>
</feature>
<reference evidence="3 4" key="1">
    <citation type="submission" date="2015-08" db="EMBL/GenBank/DDBJ databases">
        <title>Next Generation Sequencing and Analysis of the Genome of Puccinia sorghi L Schw, the Causal Agent of Maize Common Rust.</title>
        <authorList>
            <person name="Rochi L."/>
            <person name="Burguener G."/>
            <person name="Darino M."/>
            <person name="Turjanski A."/>
            <person name="Kreff E."/>
            <person name="Dieguez M.J."/>
            <person name="Sacco F."/>
        </authorList>
    </citation>
    <scope>NUCLEOTIDE SEQUENCE [LARGE SCALE GENOMIC DNA]</scope>
    <source>
        <strain evidence="3 4">RO10H11247</strain>
    </source>
</reference>
<dbReference type="AlphaFoldDB" id="A0A0L6UZ97"/>
<dbReference type="VEuPathDB" id="FungiDB:VP01_3301g2"/>
<comment type="caution">
    <text evidence="3">The sequence shown here is derived from an EMBL/GenBank/DDBJ whole genome shotgun (WGS) entry which is preliminary data.</text>
</comment>
<feature type="transmembrane region" description="Helical" evidence="2">
    <location>
        <begin position="216"/>
        <end position="234"/>
    </location>
</feature>
<feature type="compositionally biased region" description="Low complexity" evidence="1">
    <location>
        <begin position="153"/>
        <end position="162"/>
    </location>
</feature>
<gene>
    <name evidence="3" type="ORF">VP01_3301g2</name>
</gene>
<keyword evidence="4" id="KW-1185">Reference proteome</keyword>
<evidence type="ECO:0000256" key="2">
    <source>
        <dbReference type="SAM" id="Phobius"/>
    </source>
</evidence>
<keyword evidence="2" id="KW-0812">Transmembrane</keyword>
<organism evidence="3 4">
    <name type="scientific">Puccinia sorghi</name>
    <dbReference type="NCBI Taxonomy" id="27349"/>
    <lineage>
        <taxon>Eukaryota</taxon>
        <taxon>Fungi</taxon>
        <taxon>Dikarya</taxon>
        <taxon>Basidiomycota</taxon>
        <taxon>Pucciniomycotina</taxon>
        <taxon>Pucciniomycetes</taxon>
        <taxon>Pucciniales</taxon>
        <taxon>Pucciniaceae</taxon>
        <taxon>Puccinia</taxon>
    </lineage>
</organism>
<protein>
    <submittedName>
        <fullName evidence="3">Uncharacterized protein</fullName>
    </submittedName>
</protein>